<proteinExistence type="predicted"/>
<name>A0A2C9W3R8_MANES</name>
<sequence>MSFQFEESYFHPYFLLNEQSLLWLSQLLGSNLKHIM</sequence>
<dbReference type="EMBL" id="CM004389">
    <property type="protein sequence ID" value="OAY53673.1"/>
    <property type="molecule type" value="Genomic_DNA"/>
</dbReference>
<evidence type="ECO:0000313" key="1">
    <source>
        <dbReference type="EMBL" id="OAY53673.1"/>
    </source>
</evidence>
<gene>
    <name evidence="1" type="ORF">MANES_03G014800</name>
</gene>
<accession>A0A2C9W3R8</accession>
<protein>
    <submittedName>
        <fullName evidence="1">Uncharacterized protein</fullName>
    </submittedName>
</protein>
<dbReference type="AlphaFoldDB" id="A0A2C9W3R8"/>
<organism evidence="1">
    <name type="scientific">Manihot esculenta</name>
    <name type="common">Cassava</name>
    <name type="synonym">Jatropha manihot</name>
    <dbReference type="NCBI Taxonomy" id="3983"/>
    <lineage>
        <taxon>Eukaryota</taxon>
        <taxon>Viridiplantae</taxon>
        <taxon>Streptophyta</taxon>
        <taxon>Embryophyta</taxon>
        <taxon>Tracheophyta</taxon>
        <taxon>Spermatophyta</taxon>
        <taxon>Magnoliopsida</taxon>
        <taxon>eudicotyledons</taxon>
        <taxon>Gunneridae</taxon>
        <taxon>Pentapetalae</taxon>
        <taxon>rosids</taxon>
        <taxon>fabids</taxon>
        <taxon>Malpighiales</taxon>
        <taxon>Euphorbiaceae</taxon>
        <taxon>Crotonoideae</taxon>
        <taxon>Manihoteae</taxon>
        <taxon>Manihot</taxon>
    </lineage>
</organism>
<reference evidence="1" key="1">
    <citation type="submission" date="2016-02" db="EMBL/GenBank/DDBJ databases">
        <title>WGS assembly of Manihot esculenta.</title>
        <authorList>
            <person name="Bredeson J.V."/>
            <person name="Prochnik S.E."/>
            <person name="Lyons J.B."/>
            <person name="Schmutz J."/>
            <person name="Grimwood J."/>
            <person name="Vrebalov J."/>
            <person name="Bart R.S."/>
            <person name="Amuge T."/>
            <person name="Ferguson M.E."/>
            <person name="Green R."/>
            <person name="Putnam N."/>
            <person name="Stites J."/>
            <person name="Rounsley S."/>
            <person name="Rokhsar D.S."/>
        </authorList>
    </citation>
    <scope>NUCLEOTIDE SEQUENCE [LARGE SCALE GENOMIC DNA]</scope>
    <source>
        <tissue evidence="1">Leaf</tissue>
    </source>
</reference>